<dbReference type="SUPFAM" id="SSF52518">
    <property type="entry name" value="Thiamin diphosphate-binding fold (THDP-binding)"/>
    <property type="match status" value="2"/>
</dbReference>
<evidence type="ECO:0000256" key="1">
    <source>
        <dbReference type="ARBA" id="ARBA00001964"/>
    </source>
</evidence>
<feature type="domain" description="Thiamine pyrophosphate enzyme central" evidence="6">
    <location>
        <begin position="197"/>
        <end position="327"/>
    </location>
</feature>
<evidence type="ECO:0000256" key="5">
    <source>
        <dbReference type="SAM" id="MobiDB-lite"/>
    </source>
</evidence>
<dbReference type="InterPro" id="IPR029035">
    <property type="entry name" value="DHS-like_NAD/FAD-binding_dom"/>
</dbReference>
<dbReference type="Pfam" id="PF02775">
    <property type="entry name" value="TPP_enzyme_C"/>
    <property type="match status" value="1"/>
</dbReference>
<dbReference type="Pfam" id="PF00205">
    <property type="entry name" value="TPP_enzyme_M"/>
    <property type="match status" value="1"/>
</dbReference>
<dbReference type="Pfam" id="PF02776">
    <property type="entry name" value="TPP_enzyme_N"/>
    <property type="match status" value="1"/>
</dbReference>
<comment type="similarity">
    <text evidence="2 4">Belongs to the TPP enzyme family.</text>
</comment>
<dbReference type="EMBL" id="CP121252">
    <property type="protein sequence ID" value="WFP16106.1"/>
    <property type="molecule type" value="Genomic_DNA"/>
</dbReference>
<dbReference type="CDD" id="cd00568">
    <property type="entry name" value="TPP_enzymes"/>
    <property type="match status" value="1"/>
</dbReference>
<dbReference type="Gene3D" id="3.40.50.1220">
    <property type="entry name" value="TPP-binding domain"/>
    <property type="match status" value="1"/>
</dbReference>
<dbReference type="PANTHER" id="PTHR18968:SF166">
    <property type="entry name" value="2-HYDROXYACYL-COA LYASE 2"/>
    <property type="match status" value="1"/>
</dbReference>
<dbReference type="InterPro" id="IPR029061">
    <property type="entry name" value="THDP-binding"/>
</dbReference>
<comment type="cofactor">
    <cofactor evidence="1">
        <name>thiamine diphosphate</name>
        <dbReference type="ChEBI" id="CHEBI:58937"/>
    </cofactor>
</comment>
<protein>
    <submittedName>
        <fullName evidence="9">Thiamine pyrophosphate-binding protein</fullName>
    </submittedName>
</protein>
<feature type="domain" description="Thiamine pyrophosphate enzyme TPP-binding" evidence="7">
    <location>
        <begin position="406"/>
        <end position="552"/>
    </location>
</feature>
<evidence type="ECO:0000313" key="9">
    <source>
        <dbReference type="EMBL" id="WFP16106.1"/>
    </source>
</evidence>
<evidence type="ECO:0000256" key="3">
    <source>
        <dbReference type="ARBA" id="ARBA00023052"/>
    </source>
</evidence>
<feature type="domain" description="Thiamine pyrophosphate enzyme N-terminal TPP-binding" evidence="8">
    <location>
        <begin position="1"/>
        <end position="111"/>
    </location>
</feature>
<dbReference type="CDD" id="cd07035">
    <property type="entry name" value="TPP_PYR_POX_like"/>
    <property type="match status" value="1"/>
</dbReference>
<keyword evidence="3 4" id="KW-0786">Thiamine pyrophosphate</keyword>
<evidence type="ECO:0000259" key="8">
    <source>
        <dbReference type="Pfam" id="PF02776"/>
    </source>
</evidence>
<dbReference type="InterPro" id="IPR012001">
    <property type="entry name" value="Thiamin_PyroP_enz_TPP-bd_dom"/>
</dbReference>
<feature type="region of interest" description="Disordered" evidence="5">
    <location>
        <begin position="365"/>
        <end position="384"/>
    </location>
</feature>
<dbReference type="Gene3D" id="3.40.50.970">
    <property type="match status" value="2"/>
</dbReference>
<feature type="compositionally biased region" description="Basic and acidic residues" evidence="5">
    <location>
        <begin position="365"/>
        <end position="377"/>
    </location>
</feature>
<gene>
    <name evidence="9" type="ORF">P8192_12005</name>
</gene>
<keyword evidence="10" id="KW-1185">Reference proteome</keyword>
<evidence type="ECO:0000259" key="7">
    <source>
        <dbReference type="Pfam" id="PF02775"/>
    </source>
</evidence>
<dbReference type="RefSeq" id="WP_278157268.1">
    <property type="nucleotide sequence ID" value="NZ_CP121252.1"/>
</dbReference>
<dbReference type="InterPro" id="IPR011766">
    <property type="entry name" value="TPP_enzyme_TPP-bd"/>
</dbReference>
<evidence type="ECO:0000256" key="2">
    <source>
        <dbReference type="ARBA" id="ARBA00007812"/>
    </source>
</evidence>
<sequence>MKVSEAVGQIIARMGAGHVFGVVGSGNFRATNALLATAGPAGHPPRFTATRHEMGAACMADAYGRVTGTFAVVTVHQGCGLSNALTGLGEAAKARTPLLVISGDTPGGQFGSNFWIDQDKVIEGMGAVAERLHSANRAVEDTVRAVTRALVDRRAVVLSMPLDIQEAEISEAQIEQVQAAAPPVHPDPAGLNDQAAREIADTLLTSERPVLLAGRGAHHAEEPLLRLGELSGALLTTSAAGRGLFVDDPWHTDVMGGFATDGAAQLVAEADLLVVFGAALNRWTTRSGALLANKTVIQIDDTVSAFGLHYPVTRSVLSDTALAAEALCAALEAQVAEHPQVGSLPRTGYRTEEVGRRLRDSLHWRDQPFEDRSEPAAEGHGGVIDPRMLTNALDEMLPMDRVVAPDGGNFNAYPAMHFRVPDTRGYSVPLAFQSIGLAISSVIGAATAQPGRVAIAGVGDGGFMMSHVELDTAVREQLPLVVVVYNDDAYGAEVHHFEHETDQLDTVVFPATDIAAIARGYGCEALTVRSVEDLAPVADWVAGPRTTPLVIDAKIAKFASWVLAHTFGADE</sequence>
<dbReference type="SUPFAM" id="SSF52467">
    <property type="entry name" value="DHS-like NAD/FAD-binding domain"/>
    <property type="match status" value="1"/>
</dbReference>
<accession>A0ABY8H588</accession>
<dbReference type="PANTHER" id="PTHR18968">
    <property type="entry name" value="THIAMINE PYROPHOSPHATE ENZYMES"/>
    <property type="match status" value="1"/>
</dbReference>
<evidence type="ECO:0000256" key="4">
    <source>
        <dbReference type="RuleBase" id="RU362132"/>
    </source>
</evidence>
<proteinExistence type="inferred from homology"/>
<dbReference type="InterPro" id="IPR045229">
    <property type="entry name" value="TPP_enz"/>
</dbReference>
<dbReference type="Proteomes" id="UP001219037">
    <property type="component" value="Chromosome"/>
</dbReference>
<evidence type="ECO:0000313" key="10">
    <source>
        <dbReference type="Proteomes" id="UP001219037"/>
    </source>
</evidence>
<reference evidence="9 10" key="1">
    <citation type="submission" date="2023-04" db="EMBL/GenBank/DDBJ databases">
        <title>Funneling lignin-derived compounds into biodiesel using alkali-halophilic Citricoccus sp. P2.</title>
        <authorList>
            <person name="Luo C.-B."/>
        </authorList>
    </citation>
    <scope>NUCLEOTIDE SEQUENCE [LARGE SCALE GENOMIC DNA]</scope>
    <source>
        <strain evidence="9 10">P2</strain>
    </source>
</reference>
<name>A0ABY8H588_9MICC</name>
<evidence type="ECO:0000259" key="6">
    <source>
        <dbReference type="Pfam" id="PF00205"/>
    </source>
</evidence>
<organism evidence="9 10">
    <name type="scientific">Citricoccus muralis</name>
    <dbReference type="NCBI Taxonomy" id="169134"/>
    <lineage>
        <taxon>Bacteria</taxon>
        <taxon>Bacillati</taxon>
        <taxon>Actinomycetota</taxon>
        <taxon>Actinomycetes</taxon>
        <taxon>Micrococcales</taxon>
        <taxon>Micrococcaceae</taxon>
        <taxon>Citricoccus</taxon>
    </lineage>
</organism>
<dbReference type="InterPro" id="IPR012000">
    <property type="entry name" value="Thiamin_PyroP_enz_cen_dom"/>
</dbReference>